<evidence type="ECO:0000313" key="5">
    <source>
        <dbReference type="Proteomes" id="UP001271007"/>
    </source>
</evidence>
<evidence type="ECO:0000256" key="1">
    <source>
        <dbReference type="SAM" id="MobiDB-lite"/>
    </source>
</evidence>
<keyword evidence="3" id="KW-0732">Signal</keyword>
<name>A0AAJ0GEX1_9PEZI</name>
<dbReference type="AlphaFoldDB" id="A0AAJ0GEX1"/>
<keyword evidence="5" id="KW-1185">Reference proteome</keyword>
<keyword evidence="2" id="KW-0472">Membrane</keyword>
<keyword evidence="2" id="KW-1133">Transmembrane helix</keyword>
<organism evidence="4 5">
    <name type="scientific">Extremus antarcticus</name>
    <dbReference type="NCBI Taxonomy" id="702011"/>
    <lineage>
        <taxon>Eukaryota</taxon>
        <taxon>Fungi</taxon>
        <taxon>Dikarya</taxon>
        <taxon>Ascomycota</taxon>
        <taxon>Pezizomycotina</taxon>
        <taxon>Dothideomycetes</taxon>
        <taxon>Dothideomycetidae</taxon>
        <taxon>Mycosphaerellales</taxon>
        <taxon>Extremaceae</taxon>
        <taxon>Extremus</taxon>
    </lineage>
</organism>
<keyword evidence="2" id="KW-0812">Transmembrane</keyword>
<feature type="region of interest" description="Disordered" evidence="1">
    <location>
        <begin position="283"/>
        <end position="357"/>
    </location>
</feature>
<protein>
    <recommendedName>
        <fullName evidence="6">Mid2 domain-containing protein</fullName>
    </recommendedName>
</protein>
<feature type="region of interest" description="Disordered" evidence="1">
    <location>
        <begin position="28"/>
        <end position="55"/>
    </location>
</feature>
<dbReference type="EMBL" id="JAWDJX010000006">
    <property type="protein sequence ID" value="KAK3056207.1"/>
    <property type="molecule type" value="Genomic_DNA"/>
</dbReference>
<accession>A0AAJ0GEX1</accession>
<dbReference type="Proteomes" id="UP001271007">
    <property type="component" value="Unassembled WGS sequence"/>
</dbReference>
<evidence type="ECO:0000256" key="3">
    <source>
        <dbReference type="SAM" id="SignalP"/>
    </source>
</evidence>
<gene>
    <name evidence="4" type="ORF">LTR09_002714</name>
</gene>
<feature type="compositionally biased region" description="Basic and acidic residues" evidence="1">
    <location>
        <begin position="129"/>
        <end position="144"/>
    </location>
</feature>
<feature type="transmembrane region" description="Helical" evidence="2">
    <location>
        <begin position="148"/>
        <end position="171"/>
    </location>
</feature>
<sequence>MVRATNVARAIALGLLATSSEAARIRIRQPQATSSSPTAADSSSTTAAPSTTSTQDVPQALLSIADSLMSENYPSQTIVNIRTLSFPTTVVIGTHTYTFDPTQTSETSSTPTAQTTDSLSKTHAATNAKETEAKSTPKGNGSKDDKRLAIIIGAVVGVAVLALLGLVFFCLHRRKKDNGSFFLRRSTPSMRSNGSWMPDAQRPDTFGTTTYVSAAGAPSNMHQHKYPQMAVVERGNTPPMNTHPAYSLHDSSRSNSDENPFYTPQERSMVALNTHELDGQAISQLDHAEPANRRSSSSMRNSRPPTPFSPLMMTQMPSPSARPETHQNPFASAEDEEADDVVSPIMPPIRNPERRYSPMVHYPSWDEVSAFSFSGSEREARQEDGGDGWRPELERKHGRHELA</sequence>
<feature type="region of interest" description="Disordered" evidence="1">
    <location>
        <begin position="373"/>
        <end position="403"/>
    </location>
</feature>
<feature type="compositionally biased region" description="Basic and acidic residues" evidence="1">
    <location>
        <begin position="376"/>
        <end position="403"/>
    </location>
</feature>
<feature type="chain" id="PRO_5042517360" description="Mid2 domain-containing protein" evidence="3">
    <location>
        <begin position="23"/>
        <end position="403"/>
    </location>
</feature>
<evidence type="ECO:0000313" key="4">
    <source>
        <dbReference type="EMBL" id="KAK3056207.1"/>
    </source>
</evidence>
<reference evidence="4" key="1">
    <citation type="submission" date="2023-04" db="EMBL/GenBank/DDBJ databases">
        <title>Black Yeasts Isolated from many extreme environments.</title>
        <authorList>
            <person name="Coleine C."/>
            <person name="Stajich J.E."/>
            <person name="Selbmann L."/>
        </authorList>
    </citation>
    <scope>NUCLEOTIDE SEQUENCE</scope>
    <source>
        <strain evidence="4">CCFEE 5312</strain>
    </source>
</reference>
<evidence type="ECO:0000256" key="2">
    <source>
        <dbReference type="SAM" id="Phobius"/>
    </source>
</evidence>
<dbReference type="CDD" id="cd12087">
    <property type="entry name" value="TM_EGFR-like"/>
    <property type="match status" value="1"/>
</dbReference>
<feature type="compositionally biased region" description="Low complexity" evidence="1">
    <location>
        <begin position="29"/>
        <end position="55"/>
    </location>
</feature>
<feature type="region of interest" description="Disordered" evidence="1">
    <location>
        <begin position="233"/>
        <end position="262"/>
    </location>
</feature>
<feature type="compositionally biased region" description="Low complexity" evidence="1">
    <location>
        <begin position="293"/>
        <end position="303"/>
    </location>
</feature>
<proteinExistence type="predicted"/>
<feature type="region of interest" description="Disordered" evidence="1">
    <location>
        <begin position="99"/>
        <end position="144"/>
    </location>
</feature>
<comment type="caution">
    <text evidence="4">The sequence shown here is derived from an EMBL/GenBank/DDBJ whole genome shotgun (WGS) entry which is preliminary data.</text>
</comment>
<feature type="signal peptide" evidence="3">
    <location>
        <begin position="1"/>
        <end position="22"/>
    </location>
</feature>
<feature type="compositionally biased region" description="Low complexity" evidence="1">
    <location>
        <begin position="100"/>
        <end position="118"/>
    </location>
</feature>
<evidence type="ECO:0008006" key="6">
    <source>
        <dbReference type="Google" id="ProtNLM"/>
    </source>
</evidence>